<organism evidence="2 3">
    <name type="scientific">Streptomyces glebosus</name>
    <dbReference type="NCBI Taxonomy" id="249580"/>
    <lineage>
        <taxon>Bacteria</taxon>
        <taxon>Bacillati</taxon>
        <taxon>Actinomycetota</taxon>
        <taxon>Actinomycetes</taxon>
        <taxon>Kitasatosporales</taxon>
        <taxon>Streptomycetaceae</taxon>
        <taxon>Streptomyces</taxon>
    </lineage>
</organism>
<dbReference type="AlphaFoldDB" id="A0A640T5J8"/>
<gene>
    <name evidence="2" type="ORF">Sgleb_70240</name>
</gene>
<reference evidence="2 3" key="1">
    <citation type="submission" date="2019-12" db="EMBL/GenBank/DDBJ databases">
        <title>Whole genome shotgun sequence of Streptomyces hygroscopicus subsp. glebosus NBRC 13786.</title>
        <authorList>
            <person name="Ichikawa N."/>
            <person name="Kimura A."/>
            <person name="Kitahashi Y."/>
            <person name="Komaki H."/>
            <person name="Tamura T."/>
        </authorList>
    </citation>
    <scope>NUCLEOTIDE SEQUENCE [LARGE SCALE GENOMIC DNA]</scope>
    <source>
        <strain evidence="2 3">NBRC 13786</strain>
    </source>
</reference>
<dbReference type="Proteomes" id="UP000430079">
    <property type="component" value="Unassembled WGS sequence"/>
</dbReference>
<comment type="caution">
    <text evidence="2">The sequence shown here is derived from an EMBL/GenBank/DDBJ whole genome shotgun (WGS) entry which is preliminary data.</text>
</comment>
<feature type="compositionally biased region" description="Polar residues" evidence="1">
    <location>
        <begin position="31"/>
        <end position="40"/>
    </location>
</feature>
<evidence type="ECO:0000313" key="3">
    <source>
        <dbReference type="Proteomes" id="UP000430079"/>
    </source>
</evidence>
<evidence type="ECO:0000256" key="1">
    <source>
        <dbReference type="SAM" id="MobiDB-lite"/>
    </source>
</evidence>
<accession>A0A640T5J8</accession>
<dbReference type="EMBL" id="BLIO01000001">
    <property type="protein sequence ID" value="GFE18977.1"/>
    <property type="molecule type" value="Genomic_DNA"/>
</dbReference>
<evidence type="ECO:0000313" key="2">
    <source>
        <dbReference type="EMBL" id="GFE18977.1"/>
    </source>
</evidence>
<proteinExistence type="predicted"/>
<keyword evidence="3" id="KW-1185">Reference proteome</keyword>
<feature type="region of interest" description="Disordered" evidence="1">
    <location>
        <begin position="1"/>
        <end position="60"/>
    </location>
</feature>
<protein>
    <submittedName>
        <fullName evidence="2">Uncharacterized protein</fullName>
    </submittedName>
</protein>
<sequence length="92" mass="10108">MNRARTTGHWAVSPPLRRRSGVRPTRPGVYSSPTVYSTVDDQGEEGHTRRRLPVPQSTRGAGMPLTVIAMVIAPTSAAREPRRPTDCWEAVS</sequence>
<name>A0A640T5J8_9ACTN</name>